<reference evidence="2 3" key="1">
    <citation type="submission" date="2017-01" db="EMBL/GenBank/DDBJ databases">
        <title>Genome sequence of Rhodoferax antarcticus ANT.BR, a psychrophilic purple nonsulfur bacterium from an Antarctic microbial mat.</title>
        <authorList>
            <person name="Baker J."/>
            <person name="Riester C."/>
            <person name="Skinner B."/>
            <person name="Newell A."/>
            <person name="Swingley W."/>
            <person name="Madigan M."/>
            <person name="Jung D."/>
            <person name="Asao M."/>
            <person name="Chen M."/>
            <person name="Loughlin P."/>
            <person name="Pan H."/>
            <person name="Lin S."/>
            <person name="Li N."/>
            <person name="Shaw J."/>
            <person name="Prado M."/>
            <person name="Sherman C."/>
            <person name="Li X."/>
            <person name="Tang J."/>
            <person name="Blankenship R."/>
            <person name="Zhao T."/>
            <person name="Touchman J."/>
            <person name="Sattley M."/>
        </authorList>
    </citation>
    <scope>NUCLEOTIDE SEQUENCE [LARGE SCALE GENOMIC DNA]</scope>
    <source>
        <strain evidence="2 3">ANT.BR</strain>
    </source>
</reference>
<evidence type="ECO:0000313" key="2">
    <source>
        <dbReference type="EMBL" id="OLP07253.1"/>
    </source>
</evidence>
<dbReference type="PANTHER" id="PTHR37023">
    <property type="entry name" value="TRANSPOSASE"/>
    <property type="match status" value="1"/>
</dbReference>
<dbReference type="AlphaFoldDB" id="A0A1Q8YGX5"/>
<dbReference type="InterPro" id="IPR007069">
    <property type="entry name" value="Transposase_32"/>
</dbReference>
<gene>
    <name evidence="2" type="ORF">BLL52_1540</name>
</gene>
<accession>A0A1Q8YGX5</accession>
<keyword evidence="3" id="KW-1185">Reference proteome</keyword>
<evidence type="ECO:0000313" key="3">
    <source>
        <dbReference type="Proteomes" id="UP000185911"/>
    </source>
</evidence>
<comment type="caution">
    <text evidence="2">The sequence shown here is derived from an EMBL/GenBank/DDBJ whole genome shotgun (WGS) entry which is preliminary data.</text>
</comment>
<dbReference type="GO" id="GO:0003677">
    <property type="term" value="F:DNA binding"/>
    <property type="evidence" value="ECO:0007669"/>
    <property type="project" value="InterPro"/>
</dbReference>
<dbReference type="GO" id="GO:0004803">
    <property type="term" value="F:transposase activity"/>
    <property type="evidence" value="ECO:0007669"/>
    <property type="project" value="InterPro"/>
</dbReference>
<dbReference type="Proteomes" id="UP000185911">
    <property type="component" value="Unassembled WGS sequence"/>
</dbReference>
<dbReference type="EMBL" id="MSYM01000009">
    <property type="protein sequence ID" value="OLP07253.1"/>
    <property type="molecule type" value="Genomic_DNA"/>
</dbReference>
<organism evidence="2 3">
    <name type="scientific">Rhodoferax antarcticus ANT.BR</name>
    <dbReference type="NCBI Taxonomy" id="1111071"/>
    <lineage>
        <taxon>Bacteria</taxon>
        <taxon>Pseudomonadati</taxon>
        <taxon>Pseudomonadota</taxon>
        <taxon>Betaproteobacteria</taxon>
        <taxon>Burkholderiales</taxon>
        <taxon>Comamonadaceae</taxon>
        <taxon>Rhodoferax</taxon>
    </lineage>
</organism>
<sequence length="196" mass="21428">MQALAAAHKGKQIECDPQGAHSDWCQRQKQLYKHDWVVYAKAPLGGPAQVLEYISRYAHRTAISNERIRSINEGEVAFTVRANDKGGKRMHRMGGTEFVRRFLLHVLPSGVKRIRHYGVLASSCKGAKLNAARLALQMPSLNPQALESAQAFMARVAKMDVGVCPVCKVGHLRNSAGGGRAAWTVGKARCGLQKLG</sequence>
<name>A0A1Q8YGX5_9BURK</name>
<dbReference type="GO" id="GO:0006313">
    <property type="term" value="P:DNA transposition"/>
    <property type="evidence" value="ECO:0007669"/>
    <property type="project" value="InterPro"/>
</dbReference>
<proteinExistence type="predicted"/>
<dbReference type="PANTHER" id="PTHR37023:SF1">
    <property type="entry name" value="ISSOD25 TRANSPOSASE TNPA_ISSOD25"/>
    <property type="match status" value="1"/>
</dbReference>
<protein>
    <submittedName>
        <fullName evidence="2">Transposase family protein</fullName>
    </submittedName>
</protein>
<feature type="domain" description="Transposase IS801/IS1294" evidence="1">
    <location>
        <begin position="2"/>
        <end position="125"/>
    </location>
</feature>
<evidence type="ECO:0000259" key="1">
    <source>
        <dbReference type="Pfam" id="PF04986"/>
    </source>
</evidence>
<dbReference type="Pfam" id="PF04986">
    <property type="entry name" value="Y2_Tnp"/>
    <property type="match status" value="1"/>
</dbReference>